<feature type="region of interest" description="Disordered" evidence="1">
    <location>
        <begin position="40"/>
        <end position="65"/>
    </location>
</feature>
<keyword evidence="4" id="KW-1185">Reference proteome</keyword>
<sequence>MLRRRATQILIALPCMTTTVRTLVCDIAIARSVTLWRTGRARTAGPAPTSSTRSPPAPSAQPHQPLRLYPRKHCTLTVRGWPVLRGLVYATAHRPRGLTLKRRATQILIALPCMTTTVRTQVCDIATARSVDIVANWEGTNSRACTYVKYQVTTSTLSTATSVSETVSTATTTVTTVSTEAFYIDGPRVAIAAWSGLCYSQTSTRADAEAACNADPDCTALHDNDCTDTDVRYCYSAISDIVANSEGTDSGACTYIKYQVTTSTRTTKTSSTESSSTISSMTDTSTLSGTATSSVTLTFTISSFSVTVTTSSSFASSSTTVTAATSTATTFSGAASTTVTSVSTEALYIDGPRVASAAWSGLCYSPSSSRADAEAACNADPDCIALHDNDCTNTGVRYCYSAISDIVVNWGGTNSRACTYIKYQVTTSTLSTTTSTIATVSTEALYIEGPRVASAAWSGLCYSPSSSRADAEAACNADPDCTALHDNDC</sequence>
<proteinExistence type="predicted"/>
<feature type="signal peptide" evidence="2">
    <location>
        <begin position="1"/>
        <end position="22"/>
    </location>
</feature>
<dbReference type="Proteomes" id="UP001189429">
    <property type="component" value="Unassembled WGS sequence"/>
</dbReference>
<feature type="chain" id="PRO_5045318529" description="Subtilisin" evidence="2">
    <location>
        <begin position="23"/>
        <end position="489"/>
    </location>
</feature>
<feature type="region of interest" description="Disordered" evidence="1">
    <location>
        <begin position="268"/>
        <end position="288"/>
    </location>
</feature>
<reference evidence="3" key="1">
    <citation type="submission" date="2023-10" db="EMBL/GenBank/DDBJ databases">
        <authorList>
            <person name="Chen Y."/>
            <person name="Shah S."/>
            <person name="Dougan E. K."/>
            <person name="Thang M."/>
            <person name="Chan C."/>
        </authorList>
    </citation>
    <scope>NUCLEOTIDE SEQUENCE [LARGE SCALE GENOMIC DNA]</scope>
</reference>
<evidence type="ECO:0000313" key="3">
    <source>
        <dbReference type="EMBL" id="CAK0878879.1"/>
    </source>
</evidence>
<protein>
    <recommendedName>
        <fullName evidence="5">Subtilisin</fullName>
    </recommendedName>
</protein>
<accession>A0ABN9VYZ4</accession>
<name>A0ABN9VYZ4_9DINO</name>
<dbReference type="EMBL" id="CAUYUJ010017894">
    <property type="protein sequence ID" value="CAK0878879.1"/>
    <property type="molecule type" value="Genomic_DNA"/>
</dbReference>
<feature type="compositionally biased region" description="Low complexity" evidence="1">
    <location>
        <begin position="43"/>
        <end position="65"/>
    </location>
</feature>
<evidence type="ECO:0008006" key="5">
    <source>
        <dbReference type="Google" id="ProtNLM"/>
    </source>
</evidence>
<keyword evidence="2" id="KW-0732">Signal</keyword>
<comment type="caution">
    <text evidence="3">The sequence shown here is derived from an EMBL/GenBank/DDBJ whole genome shotgun (WGS) entry which is preliminary data.</text>
</comment>
<feature type="non-terminal residue" evidence="3">
    <location>
        <position position="489"/>
    </location>
</feature>
<evidence type="ECO:0000256" key="1">
    <source>
        <dbReference type="SAM" id="MobiDB-lite"/>
    </source>
</evidence>
<evidence type="ECO:0000313" key="4">
    <source>
        <dbReference type="Proteomes" id="UP001189429"/>
    </source>
</evidence>
<gene>
    <name evidence="3" type="ORF">PCOR1329_LOCUS62489</name>
</gene>
<organism evidence="3 4">
    <name type="scientific">Prorocentrum cordatum</name>
    <dbReference type="NCBI Taxonomy" id="2364126"/>
    <lineage>
        <taxon>Eukaryota</taxon>
        <taxon>Sar</taxon>
        <taxon>Alveolata</taxon>
        <taxon>Dinophyceae</taxon>
        <taxon>Prorocentrales</taxon>
        <taxon>Prorocentraceae</taxon>
        <taxon>Prorocentrum</taxon>
    </lineage>
</organism>
<evidence type="ECO:0000256" key="2">
    <source>
        <dbReference type="SAM" id="SignalP"/>
    </source>
</evidence>